<dbReference type="CDD" id="cd03784">
    <property type="entry name" value="GT1_Gtf-like"/>
    <property type="match status" value="1"/>
</dbReference>
<dbReference type="InterPro" id="IPR050426">
    <property type="entry name" value="Glycosyltransferase_28"/>
</dbReference>
<dbReference type="InterPro" id="IPR002213">
    <property type="entry name" value="UDP_glucos_trans"/>
</dbReference>
<dbReference type="PANTHER" id="PTHR48050:SF13">
    <property type="entry name" value="STEROL 3-BETA-GLUCOSYLTRANSFERASE UGT80A2"/>
    <property type="match status" value="1"/>
</dbReference>
<name>A0ABW1QZL7_9ACTN</name>
<dbReference type="EMBL" id="JBHSQI010000009">
    <property type="protein sequence ID" value="MFC6154991.1"/>
    <property type="molecule type" value="Genomic_DNA"/>
</dbReference>
<dbReference type="SUPFAM" id="SSF53756">
    <property type="entry name" value="UDP-Glycosyltransferase/glycogen phosphorylase"/>
    <property type="match status" value="1"/>
</dbReference>
<keyword evidence="3" id="KW-1185">Reference proteome</keyword>
<dbReference type="Proteomes" id="UP001596098">
    <property type="component" value="Unassembled WGS sequence"/>
</dbReference>
<comment type="caution">
    <text evidence="2">The sequence shown here is derived from an EMBL/GenBank/DDBJ whole genome shotgun (WGS) entry which is preliminary data.</text>
</comment>
<dbReference type="RefSeq" id="WP_128221926.1">
    <property type="nucleotide sequence ID" value="NZ_CP034929.1"/>
</dbReference>
<sequence>MARFLFVVPPLTGHVNPTVVVAAELTRRGHEVAWTGFPGKVEALLPTGATFLPSGGQEWTEAVDQRFARRPDLRGAAAYKFLTEEVLEPLCHLMVPGVEDAVDAWEPDVLVVDQQTWAGAVVGRRRQMLWVTSATTSAELVDPLAGLPKVTEQIHASRVALQVQYGVDPEVAERGDMRISEHLVLAYTSPTLVGDGLEDVTGNAAVAFVGSATTGRTETTPFDMDLLDPDLPLVLVSLGTLNANTGEKFWPMAAEAFRGQPWQAVFVAPPEMVPDAPANVVVAERVPQLALLERAAAVVSHAGHNTVCEALSAGLPLVVTPIRDDQPVIADQVVRAGAGVRVKFARVRAEQLRAAVAQTLTDATMRANAQALADEFAGLGGASAAAEALEQLLLSAAVVGP</sequence>
<reference evidence="3" key="1">
    <citation type="journal article" date="2019" name="Int. J. Syst. Evol. Microbiol.">
        <title>The Global Catalogue of Microorganisms (GCM) 10K type strain sequencing project: providing services to taxonomists for standard genome sequencing and annotation.</title>
        <authorList>
            <consortium name="The Broad Institute Genomics Platform"/>
            <consortium name="The Broad Institute Genome Sequencing Center for Infectious Disease"/>
            <person name="Wu L."/>
            <person name="Ma J."/>
        </authorList>
    </citation>
    <scope>NUCLEOTIDE SEQUENCE [LARGE SCALE GENOMIC DNA]</scope>
    <source>
        <strain evidence="3">DFY28</strain>
    </source>
</reference>
<proteinExistence type="predicted"/>
<accession>A0ABW1QZL7</accession>
<evidence type="ECO:0000313" key="2">
    <source>
        <dbReference type="EMBL" id="MFC6154991.1"/>
    </source>
</evidence>
<dbReference type="PANTHER" id="PTHR48050">
    <property type="entry name" value="STEROL 3-BETA-GLUCOSYLTRANSFERASE"/>
    <property type="match status" value="1"/>
</dbReference>
<protein>
    <submittedName>
        <fullName evidence="2">Glycosyltransferase</fullName>
    </submittedName>
</protein>
<evidence type="ECO:0000259" key="1">
    <source>
        <dbReference type="Pfam" id="PF06722"/>
    </source>
</evidence>
<organism evidence="2 3">
    <name type="scientific">Nocardioides yefusunii</name>
    <dbReference type="NCBI Taxonomy" id="2500546"/>
    <lineage>
        <taxon>Bacteria</taxon>
        <taxon>Bacillati</taxon>
        <taxon>Actinomycetota</taxon>
        <taxon>Actinomycetes</taxon>
        <taxon>Propionibacteriales</taxon>
        <taxon>Nocardioidaceae</taxon>
        <taxon>Nocardioides</taxon>
    </lineage>
</organism>
<gene>
    <name evidence="2" type="ORF">ACFPWU_15095</name>
</gene>
<evidence type="ECO:0000313" key="3">
    <source>
        <dbReference type="Proteomes" id="UP001596098"/>
    </source>
</evidence>
<dbReference type="InterPro" id="IPR010610">
    <property type="entry name" value="EryCIII-like_C"/>
</dbReference>
<dbReference type="Pfam" id="PF06722">
    <property type="entry name" value="EryCIII-like_C"/>
    <property type="match status" value="1"/>
</dbReference>
<dbReference type="Gene3D" id="3.40.50.2000">
    <property type="entry name" value="Glycogen Phosphorylase B"/>
    <property type="match status" value="2"/>
</dbReference>
<feature type="domain" description="Erythromycin biosynthesis protein CIII-like C-terminal" evidence="1">
    <location>
        <begin position="273"/>
        <end position="378"/>
    </location>
</feature>